<feature type="binding site" evidence="12 13">
    <location>
        <position position="113"/>
    </location>
    <ligand>
        <name>ATP</name>
        <dbReference type="ChEBI" id="CHEBI:30616"/>
    </ligand>
</feature>
<proteinExistence type="inferred from homology"/>
<dbReference type="HAMAP" id="MF_00451">
    <property type="entry name" value="NDP_kinase"/>
    <property type="match status" value="1"/>
</dbReference>
<comment type="function">
    <text evidence="12">Major role in the synthesis of nucleoside triphosphates other than ATP. The ATP gamma phosphate is transferred to the NDP beta phosphate via a ping-pong mechanism, using a phosphorylated active-site intermediate.</text>
</comment>
<dbReference type="EC" id="2.7.4.6" evidence="2 12"/>
<dbReference type="RefSeq" id="WP_304146555.1">
    <property type="nucleotide sequence ID" value="NZ_JAOAIE010000089.1"/>
</dbReference>
<comment type="subcellular location">
    <subcellularLocation>
        <location evidence="12">Cytoplasm</location>
    </subcellularLocation>
</comment>
<feature type="binding site" evidence="12 13">
    <location>
        <position position="58"/>
    </location>
    <ligand>
        <name>ATP</name>
        <dbReference type="ChEBI" id="CHEBI:30616"/>
    </ligand>
</feature>
<evidence type="ECO:0000256" key="5">
    <source>
        <dbReference type="ARBA" id="ARBA00022679"/>
    </source>
</evidence>
<evidence type="ECO:0000256" key="13">
    <source>
        <dbReference type="PROSITE-ProRule" id="PRU00706"/>
    </source>
</evidence>
<comment type="cofactor">
    <cofactor evidence="12">
        <name>Mg(2+)</name>
        <dbReference type="ChEBI" id="CHEBI:18420"/>
    </cofactor>
</comment>
<keyword evidence="9 12" id="KW-0067">ATP-binding</keyword>
<dbReference type="GO" id="GO:0005524">
    <property type="term" value="F:ATP binding"/>
    <property type="evidence" value="ECO:0007669"/>
    <property type="project" value="UniProtKB-UniRule"/>
</dbReference>
<accession>A0A7V3E717</accession>
<dbReference type="GO" id="GO:0004550">
    <property type="term" value="F:nucleoside diphosphate kinase activity"/>
    <property type="evidence" value="ECO:0007669"/>
    <property type="project" value="UniProtKB-UniRule"/>
</dbReference>
<evidence type="ECO:0000256" key="11">
    <source>
        <dbReference type="ARBA" id="ARBA00023080"/>
    </source>
</evidence>
<dbReference type="GO" id="GO:0006241">
    <property type="term" value="P:CTP biosynthetic process"/>
    <property type="evidence" value="ECO:0007669"/>
    <property type="project" value="UniProtKB-UniRule"/>
</dbReference>
<evidence type="ECO:0000256" key="6">
    <source>
        <dbReference type="ARBA" id="ARBA00022723"/>
    </source>
</evidence>
<feature type="active site" description="Pros-phosphohistidine intermediate" evidence="12 13">
    <location>
        <position position="116"/>
    </location>
</feature>
<evidence type="ECO:0000256" key="9">
    <source>
        <dbReference type="ARBA" id="ARBA00022840"/>
    </source>
</evidence>
<comment type="caution">
    <text evidence="16">The sequence shown here is derived from an EMBL/GenBank/DDBJ whole genome shotgun (WGS) entry which is preliminary data.</text>
</comment>
<keyword evidence="12" id="KW-0963">Cytoplasm</keyword>
<evidence type="ECO:0000256" key="1">
    <source>
        <dbReference type="ARBA" id="ARBA00008142"/>
    </source>
</evidence>
<dbReference type="PROSITE" id="PS51374">
    <property type="entry name" value="NDPK_LIKE"/>
    <property type="match status" value="1"/>
</dbReference>
<dbReference type="PANTHER" id="PTHR46161">
    <property type="entry name" value="NUCLEOSIDE DIPHOSPHATE KINASE"/>
    <property type="match status" value="1"/>
</dbReference>
<dbReference type="Gene3D" id="3.30.70.141">
    <property type="entry name" value="Nucleoside diphosphate kinase-like domain"/>
    <property type="match status" value="1"/>
</dbReference>
<evidence type="ECO:0000256" key="10">
    <source>
        <dbReference type="ARBA" id="ARBA00022842"/>
    </source>
</evidence>
<keyword evidence="10 12" id="KW-0460">Magnesium</keyword>
<dbReference type="InterPro" id="IPR001564">
    <property type="entry name" value="Nucleoside_diP_kinase"/>
</dbReference>
<feature type="binding site" evidence="12 13">
    <location>
        <position position="10"/>
    </location>
    <ligand>
        <name>ATP</name>
        <dbReference type="ChEBI" id="CHEBI:30616"/>
    </ligand>
</feature>
<dbReference type="SMART" id="SM00562">
    <property type="entry name" value="NDK"/>
    <property type="match status" value="1"/>
</dbReference>
<feature type="domain" description="Nucleoside diphosphate kinase-like" evidence="15">
    <location>
        <begin position="2"/>
        <end position="139"/>
    </location>
</feature>
<dbReference type="GO" id="GO:0006228">
    <property type="term" value="P:UTP biosynthetic process"/>
    <property type="evidence" value="ECO:0007669"/>
    <property type="project" value="UniProtKB-UniRule"/>
</dbReference>
<keyword evidence="8 12" id="KW-0418">Kinase</keyword>
<evidence type="ECO:0000313" key="16">
    <source>
        <dbReference type="EMBL" id="HFI90828.1"/>
    </source>
</evidence>
<keyword evidence="4 12" id="KW-0597">Phosphoprotein</keyword>
<keyword evidence="6 12" id="KW-0479">Metal-binding</keyword>
<dbReference type="SUPFAM" id="SSF54919">
    <property type="entry name" value="Nucleoside diphosphate kinase, NDK"/>
    <property type="match status" value="1"/>
</dbReference>
<dbReference type="GO" id="GO:0005737">
    <property type="term" value="C:cytoplasm"/>
    <property type="evidence" value="ECO:0007669"/>
    <property type="project" value="UniProtKB-SubCell"/>
</dbReference>
<keyword evidence="7 12" id="KW-0547">Nucleotide-binding</keyword>
<evidence type="ECO:0000256" key="14">
    <source>
        <dbReference type="RuleBase" id="RU004011"/>
    </source>
</evidence>
<comment type="subunit">
    <text evidence="12">Homotetramer.</text>
</comment>
<dbReference type="FunFam" id="3.30.70.141:FF:000003">
    <property type="entry name" value="Nucleoside diphosphate kinase"/>
    <property type="match status" value="1"/>
</dbReference>
<feature type="binding site" evidence="12 13">
    <location>
        <position position="103"/>
    </location>
    <ligand>
        <name>ATP</name>
        <dbReference type="ChEBI" id="CHEBI:30616"/>
    </ligand>
</feature>
<evidence type="ECO:0000256" key="2">
    <source>
        <dbReference type="ARBA" id="ARBA00012966"/>
    </source>
</evidence>
<protein>
    <recommendedName>
        <fullName evidence="3 12">Nucleoside diphosphate kinase</fullName>
        <shortName evidence="12">NDK</shortName>
        <shortName evidence="12">NDP kinase</shortName>
        <ecNumber evidence="2 12">2.7.4.6</ecNumber>
    </recommendedName>
    <alternativeName>
        <fullName evidence="12">Nucleoside-2-P kinase</fullName>
    </alternativeName>
</protein>
<organism evidence="16">
    <name type="scientific">Ignavibacterium album</name>
    <dbReference type="NCBI Taxonomy" id="591197"/>
    <lineage>
        <taxon>Bacteria</taxon>
        <taxon>Pseudomonadati</taxon>
        <taxon>Ignavibacteriota</taxon>
        <taxon>Ignavibacteria</taxon>
        <taxon>Ignavibacteriales</taxon>
        <taxon>Ignavibacteriaceae</taxon>
        <taxon>Ignavibacterium</taxon>
    </lineage>
</organism>
<dbReference type="InterPro" id="IPR036850">
    <property type="entry name" value="NDK-like_dom_sf"/>
</dbReference>
<comment type="similarity">
    <text evidence="1 12 13 14">Belongs to the NDK family.</text>
</comment>
<evidence type="ECO:0000256" key="4">
    <source>
        <dbReference type="ARBA" id="ARBA00022553"/>
    </source>
</evidence>
<dbReference type="Pfam" id="PF00334">
    <property type="entry name" value="NDK"/>
    <property type="match status" value="1"/>
</dbReference>
<dbReference type="PANTHER" id="PTHR46161:SF3">
    <property type="entry name" value="NUCLEOSIDE DIPHOSPHATE KINASE DDB_G0292928-RELATED"/>
    <property type="match status" value="1"/>
</dbReference>
<feature type="binding site" evidence="12 13">
    <location>
        <position position="92"/>
    </location>
    <ligand>
        <name>ATP</name>
        <dbReference type="ChEBI" id="CHEBI:30616"/>
    </ligand>
</feature>
<keyword evidence="11 12" id="KW-0546">Nucleotide metabolism</keyword>
<evidence type="ECO:0000259" key="15">
    <source>
        <dbReference type="SMART" id="SM00562"/>
    </source>
</evidence>
<name>A0A7V3E717_9BACT</name>
<dbReference type="CDD" id="cd04413">
    <property type="entry name" value="NDPk_I"/>
    <property type="match status" value="1"/>
</dbReference>
<dbReference type="EMBL" id="DSUJ01000008">
    <property type="protein sequence ID" value="HFI90828.1"/>
    <property type="molecule type" value="Genomic_DNA"/>
</dbReference>
<dbReference type="GO" id="GO:0006183">
    <property type="term" value="P:GTP biosynthetic process"/>
    <property type="evidence" value="ECO:0007669"/>
    <property type="project" value="UniProtKB-UniRule"/>
</dbReference>
<keyword evidence="5 12" id="KW-0808">Transferase</keyword>
<evidence type="ECO:0000256" key="8">
    <source>
        <dbReference type="ARBA" id="ARBA00022777"/>
    </source>
</evidence>
<dbReference type="PRINTS" id="PR01243">
    <property type="entry name" value="NUCDPKINASE"/>
</dbReference>
<dbReference type="InterPro" id="IPR034907">
    <property type="entry name" value="NDK-like_dom"/>
</dbReference>
<gene>
    <name evidence="12" type="primary">ndk</name>
    <name evidence="16" type="ORF">ENS31_04755</name>
</gene>
<reference evidence="16" key="1">
    <citation type="journal article" date="2020" name="mSystems">
        <title>Genome- and Community-Level Interaction Insights into Carbon Utilization and Element Cycling Functions of Hydrothermarchaeota in Hydrothermal Sediment.</title>
        <authorList>
            <person name="Zhou Z."/>
            <person name="Liu Y."/>
            <person name="Xu W."/>
            <person name="Pan J."/>
            <person name="Luo Z.H."/>
            <person name="Li M."/>
        </authorList>
    </citation>
    <scope>NUCLEOTIDE SEQUENCE [LARGE SCALE GENOMIC DNA]</scope>
    <source>
        <strain evidence="16">SpSt-479</strain>
    </source>
</reference>
<comment type="catalytic activity">
    <reaction evidence="12">
        <text>a ribonucleoside 5'-diphosphate + ATP = a ribonucleoside 5'-triphosphate + ADP</text>
        <dbReference type="Rhea" id="RHEA:18113"/>
        <dbReference type="ChEBI" id="CHEBI:30616"/>
        <dbReference type="ChEBI" id="CHEBI:57930"/>
        <dbReference type="ChEBI" id="CHEBI:61557"/>
        <dbReference type="ChEBI" id="CHEBI:456216"/>
        <dbReference type="EC" id="2.7.4.6"/>
    </reaction>
</comment>
<evidence type="ECO:0000256" key="7">
    <source>
        <dbReference type="ARBA" id="ARBA00022741"/>
    </source>
</evidence>
<sequence length="143" mass="16080">MGNKTLAIIKPDAVSDGYIGEIISMITKAGFKVKAMKMVHLTVNQAKSFYEVHKERPFYKDLVEYMTSGPCVPIALEKENAVEDYRKLIGATDPAQAEPGTVRKLYARNKQFNAVHGSDSDENAEKEIAFFFSKQELLENYPN</sequence>
<dbReference type="AlphaFoldDB" id="A0A7V3E717"/>
<comment type="catalytic activity">
    <reaction evidence="12">
        <text>a 2'-deoxyribonucleoside 5'-diphosphate + ATP = a 2'-deoxyribonucleoside 5'-triphosphate + ADP</text>
        <dbReference type="Rhea" id="RHEA:44640"/>
        <dbReference type="ChEBI" id="CHEBI:30616"/>
        <dbReference type="ChEBI" id="CHEBI:61560"/>
        <dbReference type="ChEBI" id="CHEBI:73316"/>
        <dbReference type="ChEBI" id="CHEBI:456216"/>
        <dbReference type="EC" id="2.7.4.6"/>
    </reaction>
</comment>
<feature type="binding site" evidence="12 13">
    <location>
        <position position="86"/>
    </location>
    <ligand>
        <name>ATP</name>
        <dbReference type="ChEBI" id="CHEBI:30616"/>
    </ligand>
</feature>
<evidence type="ECO:0000256" key="12">
    <source>
        <dbReference type="HAMAP-Rule" id="MF_00451"/>
    </source>
</evidence>
<evidence type="ECO:0000256" key="3">
    <source>
        <dbReference type="ARBA" id="ARBA00017632"/>
    </source>
</evidence>
<dbReference type="NCBIfam" id="NF001908">
    <property type="entry name" value="PRK00668.1"/>
    <property type="match status" value="1"/>
</dbReference>
<dbReference type="GO" id="GO:0046872">
    <property type="term" value="F:metal ion binding"/>
    <property type="evidence" value="ECO:0007669"/>
    <property type="project" value="UniProtKB-KW"/>
</dbReference>